<name>A0A6B3C4G0_9ACTN</name>
<proteinExistence type="predicted"/>
<dbReference type="Gene3D" id="3.30.70.100">
    <property type="match status" value="1"/>
</dbReference>
<evidence type="ECO:0000313" key="1">
    <source>
        <dbReference type="EMBL" id="NEC91120.1"/>
    </source>
</evidence>
<protein>
    <submittedName>
        <fullName evidence="1">Strictosidine synthase</fullName>
    </submittedName>
</protein>
<comment type="caution">
    <text evidence="1">The sequence shown here is derived from an EMBL/GenBank/DDBJ whole genome shotgun (WGS) entry which is preliminary data.</text>
</comment>
<sequence>MSTSPAAAPREVKKPLTSSILLWVRIDQPRQKGMDHWKGPHSGIISATPGLDEYRQIHLAEHNPGRWPATDGVQTAIPADRKIDGVAEVTFQSALAPLKGRKQTKLAYADEINVFRRTLLYTGPPNSSRWYDVAGPGETVGARTLIYLRRRDGVGAGAFRKFVNEQLAPALAGTGVLKELRTQTFLPWIEKLWDTPHVAHDNPQDQRFHASVSLGFTDTAARDAFFAGNAIGDLSSRLAPQVSAIHAYDVTAALTYVKNGVILPHYEE</sequence>
<organism evidence="1">
    <name type="scientific">Streptomyces sp. SID12501</name>
    <dbReference type="NCBI Taxonomy" id="2706042"/>
    <lineage>
        <taxon>Bacteria</taxon>
        <taxon>Bacillati</taxon>
        <taxon>Actinomycetota</taxon>
        <taxon>Actinomycetes</taxon>
        <taxon>Kitasatosporales</taxon>
        <taxon>Streptomycetaceae</taxon>
        <taxon>Streptomyces</taxon>
    </lineage>
</organism>
<dbReference type="AlphaFoldDB" id="A0A6B3C4G0"/>
<gene>
    <name evidence="1" type="ORF">G3I71_36175</name>
</gene>
<accession>A0A6B3C4G0</accession>
<reference evidence="1" key="1">
    <citation type="submission" date="2020-01" db="EMBL/GenBank/DDBJ databases">
        <title>Insect and environment-associated Actinomycetes.</title>
        <authorList>
            <person name="Currrie C."/>
            <person name="Chevrette M."/>
            <person name="Carlson C."/>
            <person name="Stubbendieck R."/>
            <person name="Wendt-Pienkowski E."/>
        </authorList>
    </citation>
    <scope>NUCLEOTIDE SEQUENCE</scope>
    <source>
        <strain evidence="1">SID12501</strain>
    </source>
</reference>
<dbReference type="EMBL" id="JAAGLU010000039">
    <property type="protein sequence ID" value="NEC91120.1"/>
    <property type="molecule type" value="Genomic_DNA"/>
</dbReference>
<dbReference type="RefSeq" id="WP_164321584.1">
    <property type="nucleotide sequence ID" value="NZ_JAAGLU010000039.1"/>
</dbReference>